<keyword evidence="3" id="KW-0862">Zinc</keyword>
<feature type="domain" description="MYND-type" evidence="6">
    <location>
        <begin position="55"/>
        <end position="96"/>
    </location>
</feature>
<keyword evidence="1" id="KW-0479">Metal-binding</keyword>
<dbReference type="OrthoDB" id="5945798at2759"/>
<name>A0A0C9M4B3_9FUNG</name>
<dbReference type="InterPro" id="IPR002893">
    <property type="entry name" value="Znf_MYND"/>
</dbReference>
<dbReference type="PROSITE" id="PS01360">
    <property type="entry name" value="ZF_MYND_1"/>
    <property type="match status" value="1"/>
</dbReference>
<keyword evidence="7" id="KW-0489">Methyltransferase</keyword>
<dbReference type="InterPro" id="IPR046341">
    <property type="entry name" value="SET_dom_sf"/>
</dbReference>
<dbReference type="EMBL" id="DF836343">
    <property type="protein sequence ID" value="GAN04061.1"/>
    <property type="molecule type" value="Genomic_DNA"/>
</dbReference>
<dbReference type="Gene3D" id="1.10.220.160">
    <property type="match status" value="1"/>
</dbReference>
<gene>
    <name evidence="7" type="ORF">MAM1_0054d03520</name>
</gene>
<dbReference type="Proteomes" id="UP000053815">
    <property type="component" value="Unassembled WGS sequence"/>
</dbReference>
<evidence type="ECO:0000256" key="4">
    <source>
        <dbReference type="PROSITE-ProRule" id="PRU00134"/>
    </source>
</evidence>
<dbReference type="GO" id="GO:0008168">
    <property type="term" value="F:methyltransferase activity"/>
    <property type="evidence" value="ECO:0007669"/>
    <property type="project" value="UniProtKB-KW"/>
</dbReference>
<evidence type="ECO:0000259" key="6">
    <source>
        <dbReference type="PROSITE" id="PS50865"/>
    </source>
</evidence>
<dbReference type="Pfam" id="PF00856">
    <property type="entry name" value="SET"/>
    <property type="match status" value="1"/>
</dbReference>
<dbReference type="Gene3D" id="1.25.40.10">
    <property type="entry name" value="Tetratricopeptide repeat domain"/>
    <property type="match status" value="1"/>
</dbReference>
<evidence type="ECO:0000256" key="2">
    <source>
        <dbReference type="ARBA" id="ARBA00022771"/>
    </source>
</evidence>
<dbReference type="STRING" id="91626.A0A0C9M4B3"/>
<dbReference type="Gene3D" id="6.10.140.2220">
    <property type="match status" value="1"/>
</dbReference>
<proteinExistence type="predicted"/>
<dbReference type="PROSITE" id="PS50865">
    <property type="entry name" value="ZF_MYND_2"/>
    <property type="match status" value="1"/>
</dbReference>
<organism evidence="7">
    <name type="scientific">Mucor ambiguus</name>
    <dbReference type="NCBI Taxonomy" id="91626"/>
    <lineage>
        <taxon>Eukaryota</taxon>
        <taxon>Fungi</taxon>
        <taxon>Fungi incertae sedis</taxon>
        <taxon>Mucoromycota</taxon>
        <taxon>Mucoromycotina</taxon>
        <taxon>Mucoromycetes</taxon>
        <taxon>Mucorales</taxon>
        <taxon>Mucorineae</taxon>
        <taxon>Mucoraceae</taxon>
        <taxon>Mucor</taxon>
    </lineage>
</organism>
<dbReference type="Gene3D" id="2.170.270.10">
    <property type="entry name" value="SET domain"/>
    <property type="match status" value="1"/>
</dbReference>
<dbReference type="SUPFAM" id="SSF82199">
    <property type="entry name" value="SET domain"/>
    <property type="match status" value="1"/>
</dbReference>
<dbReference type="Pfam" id="PF01753">
    <property type="entry name" value="zf-MYND"/>
    <property type="match status" value="1"/>
</dbReference>
<dbReference type="GO" id="GO:0032259">
    <property type="term" value="P:methylation"/>
    <property type="evidence" value="ECO:0007669"/>
    <property type="project" value="UniProtKB-KW"/>
</dbReference>
<evidence type="ECO:0000256" key="3">
    <source>
        <dbReference type="ARBA" id="ARBA00022833"/>
    </source>
</evidence>
<accession>A0A0C9M4B3</accession>
<dbReference type="GO" id="GO:0005634">
    <property type="term" value="C:nucleus"/>
    <property type="evidence" value="ECO:0007669"/>
    <property type="project" value="TreeGrafter"/>
</dbReference>
<dbReference type="SUPFAM" id="SSF144232">
    <property type="entry name" value="HIT/MYND zinc finger-like"/>
    <property type="match status" value="1"/>
</dbReference>
<reference evidence="7" key="1">
    <citation type="submission" date="2014-09" db="EMBL/GenBank/DDBJ databases">
        <title>Draft genome sequence of an oleaginous Mucoromycotina fungus Mucor ambiguus NBRC6742.</title>
        <authorList>
            <person name="Takeda I."/>
            <person name="Yamane N."/>
            <person name="Morita T."/>
            <person name="Tamano K."/>
            <person name="Machida M."/>
            <person name="Baker S."/>
            <person name="Koike H."/>
        </authorList>
    </citation>
    <scope>NUCLEOTIDE SEQUENCE</scope>
    <source>
        <strain evidence="7">NBRC 6742</strain>
    </source>
</reference>
<evidence type="ECO:0000256" key="1">
    <source>
        <dbReference type="ARBA" id="ARBA00022723"/>
    </source>
</evidence>
<evidence type="ECO:0000259" key="5">
    <source>
        <dbReference type="PROSITE" id="PS50280"/>
    </source>
</evidence>
<dbReference type="InterPro" id="IPR011990">
    <property type="entry name" value="TPR-like_helical_dom_sf"/>
</dbReference>
<protein>
    <submittedName>
        <fullName evidence="7">Histone-lysine N-methyltransferase SMYD1 isoform X2</fullName>
    </submittedName>
</protein>
<dbReference type="InterPro" id="IPR001214">
    <property type="entry name" value="SET_dom"/>
</dbReference>
<dbReference type="AlphaFoldDB" id="A0A0C9M4B3"/>
<sequence length="572" mass="65992">MEAYLEHHRLVLQESTDTIRGRYITSNAHLTKGTEIITSQPLGTVALPQTLNEFCNYCFRKQTSPPLQRCSQCKKAYFCDMACFKNAWLSYHQYVCKANITSRDAEDDMDLEMLERVALNIARYKKRQEQAAATQQPLSIAGGGSEETVEITMRAFFSLVGHDHLQQRHVKEKYRLLASEALKKPFIQQTGLTLDQLVHYLNVFKSNNFAINDTDMFAIGEGTYPIAALFNHSCRPNAVVMFEGALASIHAIEDIEPGTEITIAYVDAAHSRKYRQKSLQEKYFFQCTCERCCAGEKRPYLSLIDTLLGDEESDWDRAQQLLAQHQKTTHTTSAMEKSARILQEVEEWDLLEMCKEYDRKSDGCPDPTKPLTMANYTHYFIQFFAPYLLTWNQPELHQQQVGLTLKTSLTDFDDPLPEFARPPVQSTYDAIMKTAIDKMLSYPTQSDTIIPYRLDTLSVCSRLFYDEMAEGHWQNAVKLGMHILIQYCLIYPPYHPMLAQHFLVLAKACWNSIIQSELIGDNVKLEKVYERGVRRWIMSSKETVAVAFGRHGKLWREVLELEWIFLREQKLK</sequence>
<keyword evidence="8" id="KW-1185">Reference proteome</keyword>
<keyword evidence="7" id="KW-0808">Transferase</keyword>
<dbReference type="SMART" id="SM00317">
    <property type="entry name" value="SET"/>
    <property type="match status" value="1"/>
</dbReference>
<evidence type="ECO:0000313" key="8">
    <source>
        <dbReference type="Proteomes" id="UP000053815"/>
    </source>
</evidence>
<dbReference type="PROSITE" id="PS50280">
    <property type="entry name" value="SET"/>
    <property type="match status" value="1"/>
</dbReference>
<evidence type="ECO:0000313" key="7">
    <source>
        <dbReference type="EMBL" id="GAN04061.1"/>
    </source>
</evidence>
<dbReference type="PANTHER" id="PTHR12197:SF251">
    <property type="entry name" value="EG:BACR7C10.4 PROTEIN"/>
    <property type="match status" value="1"/>
</dbReference>
<dbReference type="InterPro" id="IPR050869">
    <property type="entry name" value="H3K4_H4K5_MeTrfase"/>
</dbReference>
<feature type="domain" description="SET" evidence="5">
    <location>
        <begin position="8"/>
        <end position="266"/>
    </location>
</feature>
<dbReference type="GO" id="GO:0008270">
    <property type="term" value="F:zinc ion binding"/>
    <property type="evidence" value="ECO:0007669"/>
    <property type="project" value="UniProtKB-KW"/>
</dbReference>
<keyword evidence="2 4" id="KW-0863">Zinc-finger</keyword>
<dbReference type="PANTHER" id="PTHR12197">
    <property type="entry name" value="HISTONE-LYSINE N-METHYLTRANSFERASE SMYD"/>
    <property type="match status" value="1"/>
</dbReference>